<feature type="domain" description="HTH lacI-type" evidence="4">
    <location>
        <begin position="20"/>
        <end position="74"/>
    </location>
</feature>
<evidence type="ECO:0000256" key="1">
    <source>
        <dbReference type="ARBA" id="ARBA00023015"/>
    </source>
</evidence>
<dbReference type="Gene3D" id="1.10.260.40">
    <property type="entry name" value="lambda repressor-like DNA-binding domains"/>
    <property type="match status" value="1"/>
</dbReference>
<dbReference type="PROSITE" id="PS50932">
    <property type="entry name" value="HTH_LACI_2"/>
    <property type="match status" value="1"/>
</dbReference>
<keyword evidence="2 5" id="KW-0238">DNA-binding</keyword>
<evidence type="ECO:0000313" key="5">
    <source>
        <dbReference type="EMBL" id="TDO30581.1"/>
    </source>
</evidence>
<evidence type="ECO:0000256" key="3">
    <source>
        <dbReference type="ARBA" id="ARBA00023163"/>
    </source>
</evidence>
<keyword evidence="3" id="KW-0804">Transcription</keyword>
<keyword evidence="1" id="KW-0805">Transcription regulation</keyword>
<organism evidence="5 6">
    <name type="scientific">Kribbella caucasensis</name>
    <dbReference type="NCBI Taxonomy" id="2512215"/>
    <lineage>
        <taxon>Bacteria</taxon>
        <taxon>Bacillati</taxon>
        <taxon>Actinomycetota</taxon>
        <taxon>Actinomycetes</taxon>
        <taxon>Propionibacteriales</taxon>
        <taxon>Kribbellaceae</taxon>
        <taxon>Kribbella</taxon>
    </lineage>
</organism>
<evidence type="ECO:0000259" key="4">
    <source>
        <dbReference type="PROSITE" id="PS50932"/>
    </source>
</evidence>
<dbReference type="AlphaFoldDB" id="A0A4R6J6V8"/>
<dbReference type="InterPro" id="IPR010982">
    <property type="entry name" value="Lambda_DNA-bd_dom_sf"/>
</dbReference>
<dbReference type="Pfam" id="PF13377">
    <property type="entry name" value="Peripla_BP_3"/>
    <property type="match status" value="1"/>
</dbReference>
<dbReference type="EMBL" id="SNWQ01000037">
    <property type="protein sequence ID" value="TDO30581.1"/>
    <property type="molecule type" value="Genomic_DNA"/>
</dbReference>
<dbReference type="InterPro" id="IPR028082">
    <property type="entry name" value="Peripla_BP_I"/>
</dbReference>
<dbReference type="Gene3D" id="3.40.50.2300">
    <property type="match status" value="2"/>
</dbReference>
<dbReference type="GO" id="GO:0000976">
    <property type="term" value="F:transcription cis-regulatory region binding"/>
    <property type="evidence" value="ECO:0007669"/>
    <property type="project" value="TreeGrafter"/>
</dbReference>
<evidence type="ECO:0000313" key="6">
    <source>
        <dbReference type="Proteomes" id="UP000295388"/>
    </source>
</evidence>
<dbReference type="InterPro" id="IPR046335">
    <property type="entry name" value="LacI/GalR-like_sensor"/>
</dbReference>
<name>A0A4R6J6V8_9ACTN</name>
<evidence type="ECO:0000256" key="2">
    <source>
        <dbReference type="ARBA" id="ARBA00023125"/>
    </source>
</evidence>
<dbReference type="GO" id="GO:0003700">
    <property type="term" value="F:DNA-binding transcription factor activity"/>
    <property type="evidence" value="ECO:0007669"/>
    <property type="project" value="TreeGrafter"/>
</dbReference>
<dbReference type="CDD" id="cd01574">
    <property type="entry name" value="PBP1_LacI"/>
    <property type="match status" value="1"/>
</dbReference>
<dbReference type="InterPro" id="IPR000843">
    <property type="entry name" value="HTH_LacI"/>
</dbReference>
<dbReference type="Pfam" id="PF00356">
    <property type="entry name" value="LacI"/>
    <property type="match status" value="1"/>
</dbReference>
<keyword evidence="6" id="KW-1185">Reference proteome</keyword>
<dbReference type="SUPFAM" id="SSF53822">
    <property type="entry name" value="Periplasmic binding protein-like I"/>
    <property type="match status" value="1"/>
</dbReference>
<gene>
    <name evidence="5" type="ORF">EV643_1378</name>
</gene>
<protein>
    <submittedName>
        <fullName evidence="5">DNA-binding LacI/PurR family transcriptional regulator</fullName>
    </submittedName>
</protein>
<comment type="caution">
    <text evidence="5">The sequence shown here is derived from an EMBL/GenBank/DDBJ whole genome shotgun (WGS) entry which is preliminary data.</text>
</comment>
<dbReference type="Proteomes" id="UP000295388">
    <property type="component" value="Unassembled WGS sequence"/>
</dbReference>
<dbReference type="PANTHER" id="PTHR30146:SF109">
    <property type="entry name" value="HTH-TYPE TRANSCRIPTIONAL REGULATOR GALS"/>
    <property type="match status" value="1"/>
</dbReference>
<accession>A0A4R6J6V8</accession>
<dbReference type="SMART" id="SM00354">
    <property type="entry name" value="HTH_LACI"/>
    <property type="match status" value="1"/>
</dbReference>
<dbReference type="CDD" id="cd01392">
    <property type="entry name" value="HTH_LacI"/>
    <property type="match status" value="1"/>
</dbReference>
<dbReference type="SUPFAM" id="SSF47413">
    <property type="entry name" value="lambda repressor-like DNA-binding domains"/>
    <property type="match status" value="1"/>
</dbReference>
<sequence length="351" mass="37457">MRGWSERYDPEMPTKSVKVPVLADVAAAAGVSVPTVSRVLTGAKPVSHEVQQRVRRAVDKLGYRPNGAARALVSGKRTLVAVIAGHTSGYGYARTVEGIEHSARAAGMEVGITVVESSDPEAVRRVVDRVLIQAVAGTVILEFDRPGIIAGQVMPGTVPLVVAGGGARRAGSRACALIDERAGGREATQYLLGLGHRTVHHVAGPTMGKHSGRTEGWRAALKSAGVEIPEIMHATWEARSGHACGEQIAKRRDVTAVLCGNDEIAVGLMRALSDAGRKVPEDISVIGFDDQPYVEMWQPALTTVRQDFNDLGARAFDVLARILAGEREVPASVATPELVIRESTARPRRRR</sequence>
<dbReference type="PROSITE" id="PS00356">
    <property type="entry name" value="HTH_LACI_1"/>
    <property type="match status" value="1"/>
</dbReference>
<proteinExistence type="predicted"/>
<dbReference type="PANTHER" id="PTHR30146">
    <property type="entry name" value="LACI-RELATED TRANSCRIPTIONAL REPRESSOR"/>
    <property type="match status" value="1"/>
</dbReference>
<reference evidence="5 6" key="1">
    <citation type="submission" date="2019-03" db="EMBL/GenBank/DDBJ databases">
        <title>Genomic Encyclopedia of Type Strains, Phase III (KMG-III): the genomes of soil and plant-associated and newly described type strains.</title>
        <authorList>
            <person name="Whitman W."/>
        </authorList>
    </citation>
    <scope>NUCLEOTIDE SEQUENCE [LARGE SCALE GENOMIC DNA]</scope>
    <source>
        <strain evidence="5 6">VKM Ac-2527</strain>
    </source>
</reference>